<dbReference type="InterPro" id="IPR036390">
    <property type="entry name" value="WH_DNA-bd_sf"/>
</dbReference>
<dbReference type="Pfam" id="PF21205">
    <property type="entry name" value="Rep3_C"/>
    <property type="match status" value="1"/>
</dbReference>
<dbReference type="GO" id="GO:0003887">
    <property type="term" value="F:DNA-directed DNA polymerase activity"/>
    <property type="evidence" value="ECO:0007669"/>
    <property type="project" value="InterPro"/>
</dbReference>
<gene>
    <name evidence="4" type="ORF">FD14_GL001138</name>
</gene>
<dbReference type="GO" id="GO:0006270">
    <property type="term" value="P:DNA replication initiation"/>
    <property type="evidence" value="ECO:0007669"/>
    <property type="project" value="InterPro"/>
</dbReference>
<dbReference type="STRING" id="1423804.FD14_GL001138"/>
<dbReference type="RefSeq" id="WP_054737290.1">
    <property type="nucleotide sequence ID" value="NZ_AYZM01000017.1"/>
</dbReference>
<name>A0A0R2FNR9_9LACO</name>
<dbReference type="InterPro" id="IPR000525">
    <property type="entry name" value="Initiator_Rep_WH1"/>
</dbReference>
<evidence type="ECO:0000313" key="4">
    <source>
        <dbReference type="EMBL" id="KRN26570.1"/>
    </source>
</evidence>
<evidence type="ECO:0000256" key="2">
    <source>
        <dbReference type="SAM" id="MobiDB-lite"/>
    </source>
</evidence>
<dbReference type="EMBL" id="AYZM01000017">
    <property type="protein sequence ID" value="KRN26570.1"/>
    <property type="molecule type" value="Genomic_DNA"/>
</dbReference>
<protein>
    <recommendedName>
        <fullName evidence="3">Initiator Rep protein WH1 domain-containing protein</fullName>
    </recommendedName>
</protein>
<evidence type="ECO:0000313" key="5">
    <source>
        <dbReference type="Proteomes" id="UP000051442"/>
    </source>
</evidence>
<evidence type="ECO:0000256" key="1">
    <source>
        <dbReference type="ARBA" id="ARBA00038283"/>
    </source>
</evidence>
<dbReference type="SUPFAM" id="SSF46785">
    <property type="entry name" value="Winged helix' DNA-binding domain"/>
    <property type="match status" value="1"/>
</dbReference>
<dbReference type="Pfam" id="PF01051">
    <property type="entry name" value="Rep3_N"/>
    <property type="match status" value="1"/>
</dbReference>
<comment type="similarity">
    <text evidence="1">Belongs to the initiator RepB protein family.</text>
</comment>
<sequence length="305" mass="35141">MTELTTESRQAQLSLGGHTIVKVDNGLNSFDYSGFTKIELNVFMALCAQLVEKESDTITIPLSQLRELTGYTATTRERMAKVVMSTYYKVTNVNIAYVDTENDKEGAGHLFYNFELDRKNMSLEVSVNPKLTWVLNDLENSYTMYLLPDFVEIHNKYAKIMYMHLMQWRTSTATLEFTVDKLRQELGFPKSYRGSQINNRVIKPIIEELTPLLSGFTVETVKQGRTIIGFRFSFQRLPKLKNTTLKQEKRIGELQRIADEKGHERVKAKLAAMPEIPLFNISEQPYEREDPTVEQTALNLTDETR</sequence>
<dbReference type="Proteomes" id="UP000051442">
    <property type="component" value="Unassembled WGS sequence"/>
</dbReference>
<evidence type="ECO:0000259" key="3">
    <source>
        <dbReference type="Pfam" id="PF01051"/>
    </source>
</evidence>
<reference evidence="4 5" key="1">
    <citation type="journal article" date="2015" name="Genome Announc.">
        <title>Expanding the biotechnology potential of lactobacilli through comparative genomics of 213 strains and associated genera.</title>
        <authorList>
            <person name="Sun Z."/>
            <person name="Harris H.M."/>
            <person name="McCann A."/>
            <person name="Guo C."/>
            <person name="Argimon S."/>
            <person name="Zhang W."/>
            <person name="Yang X."/>
            <person name="Jeffery I.B."/>
            <person name="Cooney J.C."/>
            <person name="Kagawa T.F."/>
            <person name="Liu W."/>
            <person name="Song Y."/>
            <person name="Salvetti E."/>
            <person name="Wrobel A."/>
            <person name="Rasinkangas P."/>
            <person name="Parkhill J."/>
            <person name="Rea M.C."/>
            <person name="O'Sullivan O."/>
            <person name="Ritari J."/>
            <person name="Douillard F.P."/>
            <person name="Paul Ross R."/>
            <person name="Yang R."/>
            <person name="Briner A.E."/>
            <person name="Felis G.E."/>
            <person name="de Vos W.M."/>
            <person name="Barrangou R."/>
            <person name="Klaenhammer T.R."/>
            <person name="Caufield P.W."/>
            <person name="Cui Y."/>
            <person name="Zhang H."/>
            <person name="O'Toole P.W."/>
        </authorList>
    </citation>
    <scope>NUCLEOTIDE SEQUENCE [LARGE SCALE GENOMIC DNA]</scope>
    <source>
        <strain evidence="4 5">DSM 23365</strain>
    </source>
</reference>
<dbReference type="PATRIC" id="fig|1423804.4.peg.1221"/>
<dbReference type="InterPro" id="IPR036388">
    <property type="entry name" value="WH-like_DNA-bd_sf"/>
</dbReference>
<keyword evidence="5" id="KW-1185">Reference proteome</keyword>
<accession>A0A0R2FNR9</accession>
<feature type="compositionally biased region" description="Polar residues" evidence="2">
    <location>
        <begin position="293"/>
        <end position="305"/>
    </location>
</feature>
<feature type="region of interest" description="Disordered" evidence="2">
    <location>
        <begin position="282"/>
        <end position="305"/>
    </location>
</feature>
<dbReference type="Gene3D" id="1.10.10.10">
    <property type="entry name" value="Winged helix-like DNA-binding domain superfamily/Winged helix DNA-binding domain"/>
    <property type="match status" value="2"/>
</dbReference>
<feature type="domain" description="Initiator Rep protein WH1" evidence="3">
    <location>
        <begin position="20"/>
        <end position="166"/>
    </location>
</feature>
<dbReference type="AlphaFoldDB" id="A0A0R2FNR9"/>
<organism evidence="4 5">
    <name type="scientific">Secundilactobacillus similis DSM 23365 = JCM 2765</name>
    <dbReference type="NCBI Taxonomy" id="1423804"/>
    <lineage>
        <taxon>Bacteria</taxon>
        <taxon>Bacillati</taxon>
        <taxon>Bacillota</taxon>
        <taxon>Bacilli</taxon>
        <taxon>Lactobacillales</taxon>
        <taxon>Lactobacillaceae</taxon>
        <taxon>Secundilactobacillus</taxon>
    </lineage>
</organism>
<dbReference type="OrthoDB" id="9765378at2"/>
<comment type="caution">
    <text evidence="4">The sequence shown here is derived from an EMBL/GenBank/DDBJ whole genome shotgun (WGS) entry which is preliminary data.</text>
</comment>
<proteinExistence type="inferred from homology"/>